<dbReference type="AlphaFoldDB" id="A0AAW9MT29"/>
<keyword evidence="8" id="KW-0963">Cytoplasm</keyword>
<comment type="subunit">
    <text evidence="8">Monomer.</text>
</comment>
<comment type="similarity">
    <text evidence="5 8 10">Belongs to the PTH family.</text>
</comment>
<feature type="binding site" evidence="8">
    <location>
        <position position="66"/>
    </location>
    <ligand>
        <name>tRNA</name>
        <dbReference type="ChEBI" id="CHEBI:17843"/>
    </ligand>
</feature>
<evidence type="ECO:0000256" key="5">
    <source>
        <dbReference type="ARBA" id="ARBA00038063"/>
    </source>
</evidence>
<reference evidence="11 12" key="1">
    <citation type="submission" date="2024-01" db="EMBL/GenBank/DDBJ databases">
        <title>Complete genome sequence of Citroniella saccharovorans strain M6.X9, isolated from human fecal sample.</title>
        <authorList>
            <person name="Cheng G."/>
            <person name="Westerholm M."/>
            <person name="Schnurer A."/>
        </authorList>
    </citation>
    <scope>NUCLEOTIDE SEQUENCE [LARGE SCALE GENOMIC DNA]</scope>
    <source>
        <strain evidence="11 12">DSM 29873</strain>
    </source>
</reference>
<dbReference type="Gene3D" id="3.40.50.1470">
    <property type="entry name" value="Peptidyl-tRNA hydrolase"/>
    <property type="match status" value="1"/>
</dbReference>
<evidence type="ECO:0000256" key="3">
    <source>
        <dbReference type="ARBA" id="ARBA00022801"/>
    </source>
</evidence>
<dbReference type="Proteomes" id="UP001357733">
    <property type="component" value="Unassembled WGS sequence"/>
</dbReference>
<proteinExistence type="inferred from homology"/>
<dbReference type="RefSeq" id="WP_324619172.1">
    <property type="nucleotide sequence ID" value="NZ_JAYKOT010000003.1"/>
</dbReference>
<dbReference type="InterPro" id="IPR018171">
    <property type="entry name" value="Pept_tRNA_hydro_CS"/>
</dbReference>
<dbReference type="PROSITE" id="PS01195">
    <property type="entry name" value="PEPT_TRNA_HYDROL_1"/>
    <property type="match status" value="1"/>
</dbReference>
<dbReference type="InterPro" id="IPR001328">
    <property type="entry name" value="Pept_tRNA_hydro"/>
</dbReference>
<evidence type="ECO:0000256" key="6">
    <source>
        <dbReference type="ARBA" id="ARBA00048707"/>
    </source>
</evidence>
<dbReference type="SUPFAM" id="SSF53178">
    <property type="entry name" value="Peptidyl-tRNA hydrolase-like"/>
    <property type="match status" value="1"/>
</dbReference>
<name>A0AAW9MT29_9FIRM</name>
<accession>A0AAW9MT29</accession>
<gene>
    <name evidence="8 11" type="primary">pth</name>
    <name evidence="11" type="ORF">VLK81_03255</name>
</gene>
<dbReference type="EC" id="3.1.1.29" evidence="1 8"/>
<feature type="binding site" evidence="8">
    <location>
        <position position="64"/>
    </location>
    <ligand>
        <name>tRNA</name>
        <dbReference type="ChEBI" id="CHEBI:17843"/>
    </ligand>
</feature>
<dbReference type="GO" id="GO:0006515">
    <property type="term" value="P:protein quality control for misfolded or incompletely synthesized proteins"/>
    <property type="evidence" value="ECO:0007669"/>
    <property type="project" value="UniProtKB-UniRule"/>
</dbReference>
<evidence type="ECO:0000256" key="10">
    <source>
        <dbReference type="RuleBase" id="RU004320"/>
    </source>
</evidence>
<feature type="site" description="Discriminates between blocked and unblocked aminoacyl-tRNA" evidence="8">
    <location>
        <position position="9"/>
    </location>
</feature>
<dbReference type="FunFam" id="3.40.50.1470:FF:000001">
    <property type="entry name" value="Peptidyl-tRNA hydrolase"/>
    <property type="match status" value="1"/>
</dbReference>
<dbReference type="GO" id="GO:0072344">
    <property type="term" value="P:rescue of stalled ribosome"/>
    <property type="evidence" value="ECO:0007669"/>
    <property type="project" value="UniProtKB-UniRule"/>
</dbReference>
<dbReference type="GO" id="GO:0000049">
    <property type="term" value="F:tRNA binding"/>
    <property type="evidence" value="ECO:0007669"/>
    <property type="project" value="UniProtKB-UniRule"/>
</dbReference>
<comment type="catalytic activity">
    <reaction evidence="6 8 9">
        <text>an N-acyl-L-alpha-aminoacyl-tRNA + H2O = an N-acyl-L-amino acid + a tRNA + H(+)</text>
        <dbReference type="Rhea" id="RHEA:54448"/>
        <dbReference type="Rhea" id="RHEA-COMP:10123"/>
        <dbReference type="Rhea" id="RHEA-COMP:13883"/>
        <dbReference type="ChEBI" id="CHEBI:15377"/>
        <dbReference type="ChEBI" id="CHEBI:15378"/>
        <dbReference type="ChEBI" id="CHEBI:59874"/>
        <dbReference type="ChEBI" id="CHEBI:78442"/>
        <dbReference type="ChEBI" id="CHEBI:138191"/>
        <dbReference type="EC" id="3.1.1.29"/>
    </reaction>
</comment>
<protein>
    <recommendedName>
        <fullName evidence="7 8">Peptidyl-tRNA hydrolase</fullName>
        <shortName evidence="8">Pth</shortName>
        <ecNumber evidence="1 8">3.1.1.29</ecNumber>
    </recommendedName>
</protein>
<evidence type="ECO:0000256" key="4">
    <source>
        <dbReference type="ARBA" id="ARBA00022884"/>
    </source>
</evidence>
<evidence type="ECO:0000313" key="12">
    <source>
        <dbReference type="Proteomes" id="UP001357733"/>
    </source>
</evidence>
<evidence type="ECO:0000256" key="9">
    <source>
        <dbReference type="RuleBase" id="RU000673"/>
    </source>
</evidence>
<dbReference type="PROSITE" id="PS01196">
    <property type="entry name" value="PEPT_TRNA_HYDROL_2"/>
    <property type="match status" value="1"/>
</dbReference>
<dbReference type="CDD" id="cd00462">
    <property type="entry name" value="PTH"/>
    <property type="match status" value="1"/>
</dbReference>
<keyword evidence="3 8" id="KW-0378">Hydrolase</keyword>
<dbReference type="GO" id="GO:0004045">
    <property type="term" value="F:peptidyl-tRNA hydrolase activity"/>
    <property type="evidence" value="ECO:0007669"/>
    <property type="project" value="UniProtKB-UniRule"/>
</dbReference>
<feature type="binding site" evidence="8">
    <location>
        <position position="112"/>
    </location>
    <ligand>
        <name>tRNA</name>
        <dbReference type="ChEBI" id="CHEBI:17843"/>
    </ligand>
</feature>
<dbReference type="PANTHER" id="PTHR17224:SF1">
    <property type="entry name" value="PEPTIDYL-TRNA HYDROLASE"/>
    <property type="match status" value="1"/>
</dbReference>
<feature type="binding site" evidence="8">
    <location>
        <position position="14"/>
    </location>
    <ligand>
        <name>tRNA</name>
        <dbReference type="ChEBI" id="CHEBI:17843"/>
    </ligand>
</feature>
<dbReference type="Pfam" id="PF01195">
    <property type="entry name" value="Pept_tRNA_hydro"/>
    <property type="match status" value="1"/>
</dbReference>
<comment type="function">
    <text evidence="8">Hydrolyzes ribosome-free peptidyl-tRNAs (with 1 or more amino acids incorporated), which drop off the ribosome during protein synthesis, or as a result of ribosome stalling.</text>
</comment>
<organism evidence="11 12">
    <name type="scientific">Citroniella saccharovorans</name>
    <dbReference type="NCBI Taxonomy" id="2053367"/>
    <lineage>
        <taxon>Bacteria</taxon>
        <taxon>Bacillati</taxon>
        <taxon>Bacillota</taxon>
        <taxon>Tissierellia</taxon>
        <taxon>Tissierellales</taxon>
        <taxon>Peptoniphilaceae</taxon>
        <taxon>Citroniella</taxon>
    </lineage>
</organism>
<evidence type="ECO:0000256" key="7">
    <source>
        <dbReference type="ARBA" id="ARBA00050038"/>
    </source>
</evidence>
<comment type="function">
    <text evidence="8">Catalyzes the release of premature peptidyl moieties from peptidyl-tRNA molecules trapped in stalled 50S ribosomal subunits, and thus maintains levels of free tRNAs and 50S ribosomes.</text>
</comment>
<dbReference type="GO" id="GO:0005737">
    <property type="term" value="C:cytoplasm"/>
    <property type="evidence" value="ECO:0007669"/>
    <property type="project" value="UniProtKB-SubCell"/>
</dbReference>
<dbReference type="HAMAP" id="MF_00083">
    <property type="entry name" value="Pept_tRNA_hydro_bact"/>
    <property type="match status" value="1"/>
</dbReference>
<evidence type="ECO:0000256" key="2">
    <source>
        <dbReference type="ARBA" id="ARBA00022555"/>
    </source>
</evidence>
<evidence type="ECO:0000256" key="1">
    <source>
        <dbReference type="ARBA" id="ARBA00013260"/>
    </source>
</evidence>
<dbReference type="PANTHER" id="PTHR17224">
    <property type="entry name" value="PEPTIDYL-TRNA HYDROLASE"/>
    <property type="match status" value="1"/>
</dbReference>
<sequence length="190" mass="21436">MKLIVGLGNPGSNYEYTRHNVGFKVIDELEKRYNFKVKKIKFKGVYDKGNILGEDVILLKPYTYMNDSGISIREALSYFKLSQKDLIVIYDDSDIEFGTIRIKKKGSAGTHNGMKSILYHIQSDEFDRVKLSIGKRGPFIDMKDFVLSGFDKSEIKTIEGEIDLAADAVEEIIKNGSDSAMNIYNGKSVI</sequence>
<keyword evidence="2 8" id="KW-0820">tRNA-binding</keyword>
<evidence type="ECO:0000313" key="11">
    <source>
        <dbReference type="EMBL" id="MEB3429048.1"/>
    </source>
</evidence>
<dbReference type="EMBL" id="JAYKOT010000003">
    <property type="protein sequence ID" value="MEB3429048.1"/>
    <property type="molecule type" value="Genomic_DNA"/>
</dbReference>
<keyword evidence="4 8" id="KW-0694">RNA-binding</keyword>
<dbReference type="NCBIfam" id="TIGR00447">
    <property type="entry name" value="pth"/>
    <property type="match status" value="1"/>
</dbReference>
<feature type="site" description="Stabilizes the basic form of H active site to accept a proton" evidence="8">
    <location>
        <position position="91"/>
    </location>
</feature>
<comment type="subcellular location">
    <subcellularLocation>
        <location evidence="8">Cytoplasm</location>
    </subcellularLocation>
</comment>
<keyword evidence="12" id="KW-1185">Reference proteome</keyword>
<evidence type="ECO:0000256" key="8">
    <source>
        <dbReference type="HAMAP-Rule" id="MF_00083"/>
    </source>
</evidence>
<feature type="active site" description="Proton acceptor" evidence="8">
    <location>
        <position position="19"/>
    </location>
</feature>
<dbReference type="InterPro" id="IPR036416">
    <property type="entry name" value="Pept_tRNA_hydro_sf"/>
</dbReference>
<comment type="caution">
    <text evidence="11">The sequence shown here is derived from an EMBL/GenBank/DDBJ whole genome shotgun (WGS) entry which is preliminary data.</text>
</comment>